<dbReference type="PANTHER" id="PTHR21180">
    <property type="entry name" value="ENDONUCLEASE/EXONUCLEASE/PHOSPHATASE FAMILY DOMAIN-CONTAINING PROTEIN 1"/>
    <property type="match status" value="1"/>
</dbReference>
<dbReference type="SMART" id="SM00278">
    <property type="entry name" value="HhH1"/>
    <property type="match status" value="2"/>
</dbReference>
<feature type="domain" description="Helix-hairpin-helix DNA-binding motif class 1" evidence="2">
    <location>
        <begin position="78"/>
        <end position="97"/>
    </location>
</feature>
<dbReference type="InterPro" id="IPR051675">
    <property type="entry name" value="Endo/Exo/Phosphatase_dom_1"/>
</dbReference>
<keyword evidence="4" id="KW-1185">Reference proteome</keyword>
<evidence type="ECO:0000259" key="2">
    <source>
        <dbReference type="SMART" id="SM00278"/>
    </source>
</evidence>
<protein>
    <submittedName>
        <fullName evidence="3">Helix-hairpin-helix domain-containing protein</fullName>
    </submittedName>
</protein>
<dbReference type="InterPro" id="IPR004509">
    <property type="entry name" value="Competence_ComEA_HhH"/>
</dbReference>
<evidence type="ECO:0000256" key="1">
    <source>
        <dbReference type="SAM" id="SignalP"/>
    </source>
</evidence>
<comment type="caution">
    <text evidence="3">The sequence shown here is derived from an EMBL/GenBank/DDBJ whole genome shotgun (WGS) entry which is preliminary data.</text>
</comment>
<dbReference type="InterPro" id="IPR003583">
    <property type="entry name" value="Hlx-hairpin-Hlx_DNA-bd_motif"/>
</dbReference>
<feature type="signal peptide" evidence="1">
    <location>
        <begin position="1"/>
        <end position="22"/>
    </location>
</feature>
<dbReference type="Proteomes" id="UP001266357">
    <property type="component" value="Unassembled WGS sequence"/>
</dbReference>
<dbReference type="NCBIfam" id="TIGR00426">
    <property type="entry name" value="competence protein ComEA helix-hairpin-helix repeat region"/>
    <property type="match status" value="1"/>
</dbReference>
<accession>A0ABU3A4Y6</accession>
<gene>
    <name evidence="3" type="ORF">RM573_16715</name>
</gene>
<feature type="domain" description="Helix-hairpin-helix DNA-binding motif class 1" evidence="2">
    <location>
        <begin position="48"/>
        <end position="67"/>
    </location>
</feature>
<dbReference type="Gene3D" id="1.10.150.280">
    <property type="entry name" value="AF1531-like domain"/>
    <property type="match status" value="1"/>
</dbReference>
<evidence type="ECO:0000313" key="4">
    <source>
        <dbReference type="Proteomes" id="UP001266357"/>
    </source>
</evidence>
<organism evidence="3 4">
    <name type="scientific">Thalassotalea castellviae</name>
    <dbReference type="NCBI Taxonomy" id="3075612"/>
    <lineage>
        <taxon>Bacteria</taxon>
        <taxon>Pseudomonadati</taxon>
        <taxon>Pseudomonadota</taxon>
        <taxon>Gammaproteobacteria</taxon>
        <taxon>Alteromonadales</taxon>
        <taxon>Colwelliaceae</taxon>
        <taxon>Thalassotalea</taxon>
    </lineage>
</organism>
<dbReference type="Pfam" id="PF12836">
    <property type="entry name" value="HHH_3"/>
    <property type="match status" value="1"/>
</dbReference>
<feature type="chain" id="PRO_5045803911" evidence="1">
    <location>
        <begin position="23"/>
        <end position="101"/>
    </location>
</feature>
<keyword evidence="1" id="KW-0732">Signal</keyword>
<dbReference type="RefSeq" id="WP_311584697.1">
    <property type="nucleotide sequence ID" value="NZ_JAVRIF010000012.1"/>
</dbReference>
<dbReference type="EMBL" id="JAVRIF010000012">
    <property type="protein sequence ID" value="MDT0605246.1"/>
    <property type="molecule type" value="Genomic_DNA"/>
</dbReference>
<proteinExistence type="predicted"/>
<dbReference type="PANTHER" id="PTHR21180:SF32">
    <property type="entry name" value="ENDONUCLEASE_EXONUCLEASE_PHOSPHATASE FAMILY DOMAIN-CONTAINING PROTEIN 1"/>
    <property type="match status" value="1"/>
</dbReference>
<evidence type="ECO:0000313" key="3">
    <source>
        <dbReference type="EMBL" id="MDT0605246.1"/>
    </source>
</evidence>
<name>A0ABU3A4Y6_9GAMM</name>
<reference evidence="3 4" key="1">
    <citation type="submission" date="2023-09" db="EMBL/GenBank/DDBJ databases">
        <authorList>
            <person name="Rey-Velasco X."/>
        </authorList>
    </citation>
    <scope>NUCLEOTIDE SEQUENCE [LARGE SCALE GENOMIC DNA]</scope>
    <source>
        <strain evidence="3 4">W431</strain>
    </source>
</reference>
<dbReference type="InterPro" id="IPR010994">
    <property type="entry name" value="RuvA_2-like"/>
</dbReference>
<dbReference type="SUPFAM" id="SSF47781">
    <property type="entry name" value="RuvA domain 2-like"/>
    <property type="match status" value="1"/>
</dbReference>
<sequence>MNKQIFNLIAIIFTVISFHSIANNEVTAESSQTAETLLVIDINNAKPKDLVTLKGVGMKKAQAIISYRQTNGPFASIEDLLKVQGIGKHVLAENKNRLKLK</sequence>